<protein>
    <recommendedName>
        <fullName evidence="1">citrate lyase holo-[acyl-carrier protein] synthase</fullName>
        <ecNumber evidence="1">2.7.7.61</ecNumber>
    </recommendedName>
</protein>
<dbReference type="GO" id="GO:0016829">
    <property type="term" value="F:lyase activity"/>
    <property type="evidence" value="ECO:0007669"/>
    <property type="project" value="UniProtKB-KW"/>
</dbReference>
<dbReference type="EC" id="2.7.7.61" evidence="1"/>
<evidence type="ECO:0000256" key="4">
    <source>
        <dbReference type="ARBA" id="ARBA00048574"/>
    </source>
</evidence>
<comment type="catalytic activity">
    <reaction evidence="4">
        <text>apo-[citrate lyase ACP] + 2'-(5''-triphospho-alpha-D-ribosyl)-3'-dephospho-CoA = holo-[citrate lyase ACP] + diphosphate</text>
        <dbReference type="Rhea" id="RHEA:16333"/>
        <dbReference type="Rhea" id="RHEA-COMP:10157"/>
        <dbReference type="Rhea" id="RHEA-COMP:10158"/>
        <dbReference type="ChEBI" id="CHEBI:29999"/>
        <dbReference type="ChEBI" id="CHEBI:33019"/>
        <dbReference type="ChEBI" id="CHEBI:61378"/>
        <dbReference type="ChEBI" id="CHEBI:82683"/>
        <dbReference type="EC" id="2.7.7.61"/>
    </reaction>
</comment>
<gene>
    <name evidence="5" type="primary">citX</name>
    <name evidence="5" type="ORF">GOM49_16320</name>
</gene>
<dbReference type="EMBL" id="CP046522">
    <property type="protein sequence ID" value="QGU96456.1"/>
    <property type="molecule type" value="Genomic_DNA"/>
</dbReference>
<keyword evidence="2 5" id="KW-0808">Transferase</keyword>
<organism evidence="5 6">
    <name type="scientific">Clostridium bovifaecis</name>
    <dbReference type="NCBI Taxonomy" id="2184719"/>
    <lineage>
        <taxon>Bacteria</taxon>
        <taxon>Bacillati</taxon>
        <taxon>Bacillota</taxon>
        <taxon>Clostridia</taxon>
        <taxon>Eubacteriales</taxon>
        <taxon>Clostridiaceae</taxon>
        <taxon>Clostridium</taxon>
    </lineage>
</organism>
<accession>A0A6I6EZR9</accession>
<name>A0A6I6EZR9_9CLOT</name>
<evidence type="ECO:0000313" key="5">
    <source>
        <dbReference type="EMBL" id="QGU96456.1"/>
    </source>
</evidence>
<evidence type="ECO:0000313" key="6">
    <source>
        <dbReference type="Proteomes" id="UP000422764"/>
    </source>
</evidence>
<dbReference type="Proteomes" id="UP000422764">
    <property type="component" value="Chromosome"/>
</dbReference>
<evidence type="ECO:0000256" key="3">
    <source>
        <dbReference type="ARBA" id="ARBA00022695"/>
    </source>
</evidence>
<evidence type="ECO:0000256" key="1">
    <source>
        <dbReference type="ARBA" id="ARBA00012524"/>
    </source>
</evidence>
<dbReference type="GO" id="GO:0050519">
    <property type="term" value="F:holo-citrate lyase synthase activity"/>
    <property type="evidence" value="ECO:0007669"/>
    <property type="project" value="UniProtKB-EC"/>
</dbReference>
<dbReference type="GO" id="GO:0051191">
    <property type="term" value="P:prosthetic group biosynthetic process"/>
    <property type="evidence" value="ECO:0007669"/>
    <property type="project" value="InterPro"/>
</dbReference>
<dbReference type="AlphaFoldDB" id="A0A6I6EZR9"/>
<keyword evidence="3 5" id="KW-0548">Nucleotidyltransferase</keyword>
<reference evidence="5 6" key="1">
    <citation type="submission" date="2019-12" db="EMBL/GenBank/DDBJ databases">
        <title>Genome sequenceing of Clostridium bovifaecis.</title>
        <authorList>
            <person name="Yao Y."/>
        </authorList>
    </citation>
    <scope>NUCLEOTIDE SEQUENCE [LARGE SCALE GENOMIC DNA]</scope>
    <source>
        <strain evidence="5 6">BXX</strain>
    </source>
</reference>
<dbReference type="Pfam" id="PF03802">
    <property type="entry name" value="CitX"/>
    <property type="match status" value="1"/>
</dbReference>
<proteinExistence type="predicted"/>
<dbReference type="NCBIfam" id="TIGR03124">
    <property type="entry name" value="citrate_citX"/>
    <property type="match status" value="1"/>
</dbReference>
<keyword evidence="6" id="KW-1185">Reference proteome</keyword>
<sequence length="185" mass="21779">MEEVLIMLLQLIMIYNCTDISLEENRRMEFQNKLIRKFNMPLVVTRVSYPGENKSNDITNNIIESMDAIVCDIFSPYIYFKILRITAEGPILTLIINKNALDIKRTTVEIENKHILGKCVDIDVYDKDENKISRIDLGYALRECYICSNTAKECIKEKRHAKEEIIQYIVGKYREYMESFYGKRI</sequence>
<dbReference type="InterPro" id="IPR005551">
    <property type="entry name" value="CitX"/>
</dbReference>
<keyword evidence="5" id="KW-0456">Lyase</keyword>
<evidence type="ECO:0000256" key="2">
    <source>
        <dbReference type="ARBA" id="ARBA00022679"/>
    </source>
</evidence>